<feature type="non-terminal residue" evidence="2">
    <location>
        <position position="548"/>
    </location>
</feature>
<accession>A0A6J4I112</accession>
<sequence length="548" mass="60826">ERPDHPRRERGHPAHPDAGPLRGLHRGDALHHAVGEPAEQDGLGLLRRRPVVLRCAERVRHRRRLHVGGVVPRDRRHHRPVRLRRLPLLDRLPGRLAGRAAARRRAAAELRPLHDGRRAGVPDAAAPGPHRRRCLHHHRVDLLPDRADGRRRLARRAAARHRQGRGVPRPVPGRREERHGRHRRRAHDHVRDRRRHARHDLGADRQGRPADDRRDADDDLRHGEVQLQPVLAAGLRGHRERQGRRLPQPGPAVRRRGLEDQGRPDQPGPGPGARHRRPAAHPDPLLHRADGQGRPPLGAVGDRHHRLVLPPHAGPRLRCRGAGRQRRHPGAEPGRQHRGPTVGGGAGRRRRLAGRGDLPGLHRLGGVRDDPGGGGRPDAGVVVLRGARRLRQRHPQGRRRRAVRGPGGPAGGDRDRCGRDRVVHLRPEPERGVPGRIGLRGRRVRKPAGDPLQPVLAEVQHAGCDLGHLRRSRGGAVPGDLLAGGLRQPDGDDQRPGLLLVPAGEPRDHLHPGRLLLRLARHRPVEGAGRRQVRRARGQVADRSRGAL</sequence>
<feature type="compositionally biased region" description="Basic and acidic residues" evidence="1">
    <location>
        <begin position="1"/>
        <end position="15"/>
    </location>
</feature>
<feature type="compositionally biased region" description="Basic residues" evidence="1">
    <location>
        <begin position="315"/>
        <end position="328"/>
    </location>
</feature>
<dbReference type="AlphaFoldDB" id="A0A6J4I112"/>
<proteinExistence type="predicted"/>
<organism evidence="2">
    <name type="scientific">uncultured Mycobacteriales bacterium</name>
    <dbReference type="NCBI Taxonomy" id="581187"/>
    <lineage>
        <taxon>Bacteria</taxon>
        <taxon>Bacillati</taxon>
        <taxon>Actinomycetota</taxon>
        <taxon>Actinomycetes</taxon>
        <taxon>Mycobacteriales</taxon>
        <taxon>environmental samples</taxon>
    </lineage>
</organism>
<feature type="compositionally biased region" description="Basic residues" evidence="1">
    <location>
        <begin position="152"/>
        <end position="164"/>
    </location>
</feature>
<feature type="compositionally biased region" description="Basic residues" evidence="1">
    <location>
        <begin position="386"/>
        <end position="403"/>
    </location>
</feature>
<feature type="compositionally biased region" description="Basic and acidic residues" evidence="1">
    <location>
        <begin position="199"/>
        <end position="224"/>
    </location>
</feature>
<feature type="region of interest" description="Disordered" evidence="1">
    <location>
        <begin position="1"/>
        <end position="25"/>
    </location>
</feature>
<protein>
    <submittedName>
        <fullName evidence="2">Symporter YjcG</fullName>
    </submittedName>
</protein>
<feature type="region of interest" description="Disordered" evidence="1">
    <location>
        <begin position="526"/>
        <end position="548"/>
    </location>
</feature>
<name>A0A6J4I112_9ACTN</name>
<reference evidence="2" key="1">
    <citation type="submission" date="2020-02" db="EMBL/GenBank/DDBJ databases">
        <authorList>
            <person name="Meier V. D."/>
        </authorList>
    </citation>
    <scope>NUCLEOTIDE SEQUENCE</scope>
    <source>
        <strain evidence="2">AVDCRST_MAG41</strain>
    </source>
</reference>
<feature type="compositionally biased region" description="Basic and acidic residues" evidence="1">
    <location>
        <begin position="109"/>
        <end position="120"/>
    </location>
</feature>
<feature type="compositionally biased region" description="Basic residues" evidence="1">
    <location>
        <begin position="129"/>
        <end position="139"/>
    </location>
</feature>
<feature type="compositionally biased region" description="Basic and acidic residues" evidence="1">
    <location>
        <begin position="140"/>
        <end position="151"/>
    </location>
</feature>
<evidence type="ECO:0000256" key="1">
    <source>
        <dbReference type="SAM" id="MobiDB-lite"/>
    </source>
</evidence>
<dbReference type="EMBL" id="CADCTP010000128">
    <property type="protein sequence ID" value="CAA9239680.1"/>
    <property type="molecule type" value="Genomic_DNA"/>
</dbReference>
<feature type="region of interest" description="Disordered" evidence="1">
    <location>
        <begin position="109"/>
        <end position="418"/>
    </location>
</feature>
<gene>
    <name evidence="2" type="ORF">AVDCRST_MAG41-1482</name>
</gene>
<evidence type="ECO:0000313" key="2">
    <source>
        <dbReference type="EMBL" id="CAA9239680.1"/>
    </source>
</evidence>
<feature type="compositionally biased region" description="Basic residues" evidence="1">
    <location>
        <begin position="180"/>
        <end position="198"/>
    </location>
</feature>
<feature type="non-terminal residue" evidence="2">
    <location>
        <position position="1"/>
    </location>
</feature>